<gene>
    <name evidence="1" type="ORF">MENTE1834_LOCUS18031</name>
</gene>
<protein>
    <submittedName>
        <fullName evidence="1">Uncharacterized protein</fullName>
    </submittedName>
</protein>
<reference evidence="1" key="1">
    <citation type="submission" date="2023-11" db="EMBL/GenBank/DDBJ databases">
        <authorList>
            <person name="Poullet M."/>
        </authorList>
    </citation>
    <scope>NUCLEOTIDE SEQUENCE</scope>
    <source>
        <strain evidence="1">E1834</strain>
    </source>
</reference>
<evidence type="ECO:0000313" key="1">
    <source>
        <dbReference type="EMBL" id="CAK5068134.1"/>
    </source>
</evidence>
<proteinExistence type="predicted"/>
<organism evidence="1 2">
    <name type="scientific">Meloidogyne enterolobii</name>
    <name type="common">Root-knot nematode worm</name>
    <name type="synonym">Meloidogyne mayaguensis</name>
    <dbReference type="NCBI Taxonomy" id="390850"/>
    <lineage>
        <taxon>Eukaryota</taxon>
        <taxon>Metazoa</taxon>
        <taxon>Ecdysozoa</taxon>
        <taxon>Nematoda</taxon>
        <taxon>Chromadorea</taxon>
        <taxon>Rhabditida</taxon>
        <taxon>Tylenchina</taxon>
        <taxon>Tylenchomorpha</taxon>
        <taxon>Tylenchoidea</taxon>
        <taxon>Meloidogynidae</taxon>
        <taxon>Meloidogyninae</taxon>
        <taxon>Meloidogyne</taxon>
    </lineage>
</organism>
<name>A0ACB0YYE6_MELEN</name>
<dbReference type="EMBL" id="CAVMJV010000020">
    <property type="protein sequence ID" value="CAK5068134.1"/>
    <property type="molecule type" value="Genomic_DNA"/>
</dbReference>
<evidence type="ECO:0000313" key="2">
    <source>
        <dbReference type="Proteomes" id="UP001497535"/>
    </source>
</evidence>
<comment type="caution">
    <text evidence="1">The sequence shown here is derived from an EMBL/GenBank/DDBJ whole genome shotgun (WGS) entry which is preliminary data.</text>
</comment>
<dbReference type="Proteomes" id="UP001497535">
    <property type="component" value="Unassembled WGS sequence"/>
</dbReference>
<accession>A0ACB0YYE6</accession>
<sequence>MPKETNPNQIKAKRTLIEVREIKGYNCGHPCRDNYIEIKNFKDKTPTGARICCDTKNDRILTISSEENTEVLIMMKGWIGEYDISYKAGKLF</sequence>
<keyword evidence="2" id="KW-1185">Reference proteome</keyword>